<sequence>MFFQFYLDNDRIGMKTEWSPSSGKIISWIPEGSATKKNELNKKCGSHRSEIPPFSGISAPRNFPKLAF</sequence>
<evidence type="ECO:0000313" key="2">
    <source>
        <dbReference type="Proteomes" id="UP000029859"/>
    </source>
</evidence>
<organism evidence="1 2">
    <name type="scientific">Methanococcoides methylutens</name>
    <dbReference type="NCBI Taxonomy" id="2226"/>
    <lineage>
        <taxon>Archaea</taxon>
        <taxon>Methanobacteriati</taxon>
        <taxon>Methanobacteriota</taxon>
        <taxon>Stenosarchaea group</taxon>
        <taxon>Methanomicrobia</taxon>
        <taxon>Methanosarcinales</taxon>
        <taxon>Methanosarcinaceae</taxon>
        <taxon>Methanococcoides</taxon>
    </lineage>
</organism>
<dbReference type="AlphaFoldDB" id="A0A099T3E0"/>
<reference evidence="1 2" key="1">
    <citation type="submission" date="2014-09" db="EMBL/GenBank/DDBJ databases">
        <title>Draft genome sequence of an obligately methylotrophic methanogen, Methanococcoides methylutens, isolated from marine sediment.</title>
        <authorList>
            <person name="Guan Y."/>
            <person name="Ngugi D.K."/>
            <person name="Blom J."/>
            <person name="Ali S."/>
            <person name="Ferry J.G."/>
            <person name="Stingl U."/>
        </authorList>
    </citation>
    <scope>NUCLEOTIDE SEQUENCE [LARGE SCALE GENOMIC DNA]</scope>
    <source>
        <strain evidence="1 2">DSM 2657</strain>
    </source>
</reference>
<comment type="caution">
    <text evidence="1">The sequence shown here is derived from an EMBL/GenBank/DDBJ whole genome shotgun (WGS) entry which is preliminary data.</text>
</comment>
<proteinExistence type="predicted"/>
<gene>
    <name evidence="1" type="ORF">LI82_00290</name>
</gene>
<evidence type="ECO:0000313" key="1">
    <source>
        <dbReference type="EMBL" id="KGK99700.1"/>
    </source>
</evidence>
<protein>
    <submittedName>
        <fullName evidence="1">Uncharacterized protein</fullName>
    </submittedName>
</protein>
<name>A0A099T3E0_METMT</name>
<dbReference type="EMBL" id="JRHO01000002">
    <property type="protein sequence ID" value="KGK99700.1"/>
    <property type="molecule type" value="Genomic_DNA"/>
</dbReference>
<accession>A0A099T3E0</accession>
<dbReference type="Proteomes" id="UP000029859">
    <property type="component" value="Unassembled WGS sequence"/>
</dbReference>
<keyword evidence="2" id="KW-1185">Reference proteome</keyword>